<reference evidence="2 3" key="1">
    <citation type="submission" date="2024-09" db="EMBL/GenBank/DDBJ databases">
        <authorList>
            <person name="Sun Q."/>
            <person name="Mori K."/>
        </authorList>
    </citation>
    <scope>NUCLEOTIDE SEQUENCE [LARGE SCALE GENOMIC DNA]</scope>
    <source>
        <strain evidence="2 3">JCM 14321</strain>
    </source>
</reference>
<keyword evidence="3" id="KW-1185">Reference proteome</keyword>
<dbReference type="Pfam" id="PF03401">
    <property type="entry name" value="TctC"/>
    <property type="match status" value="1"/>
</dbReference>
<gene>
    <name evidence="2" type="ORF">ACFFQV_09760</name>
</gene>
<evidence type="ECO:0000256" key="1">
    <source>
        <dbReference type="ARBA" id="ARBA00006987"/>
    </source>
</evidence>
<dbReference type="SUPFAM" id="SSF53850">
    <property type="entry name" value="Periplasmic binding protein-like II"/>
    <property type="match status" value="1"/>
</dbReference>
<dbReference type="InterPro" id="IPR005064">
    <property type="entry name" value="BUG"/>
</dbReference>
<dbReference type="EMBL" id="JBHMBL010000002">
    <property type="protein sequence ID" value="MFB9642570.1"/>
    <property type="molecule type" value="Genomic_DNA"/>
</dbReference>
<dbReference type="PIRSF" id="PIRSF017082">
    <property type="entry name" value="YflP"/>
    <property type="match status" value="1"/>
</dbReference>
<dbReference type="Proteomes" id="UP001589667">
    <property type="component" value="Unassembled WGS sequence"/>
</dbReference>
<protein>
    <submittedName>
        <fullName evidence="2">Bug family tripartite tricarboxylate transporter substrate binding protein</fullName>
    </submittedName>
</protein>
<dbReference type="CDD" id="cd07012">
    <property type="entry name" value="PBP2_Bug_TTT"/>
    <property type="match status" value="1"/>
</dbReference>
<dbReference type="Gene3D" id="3.40.190.10">
    <property type="entry name" value="Periplasmic binding protein-like II"/>
    <property type="match status" value="1"/>
</dbReference>
<comment type="caution">
    <text evidence="2">The sequence shown here is derived from an EMBL/GenBank/DDBJ whole genome shotgun (WGS) entry which is preliminary data.</text>
</comment>
<proteinExistence type="inferred from homology"/>
<dbReference type="PANTHER" id="PTHR42928:SF3">
    <property type="entry name" value="UPF0065 PROTEIN YFLP"/>
    <property type="match status" value="1"/>
</dbReference>
<comment type="similarity">
    <text evidence="1">Belongs to the UPF0065 (bug) family.</text>
</comment>
<organism evidence="2 3">
    <name type="scientific">Agromyces lapidis</name>
    <dbReference type="NCBI Taxonomy" id="279574"/>
    <lineage>
        <taxon>Bacteria</taxon>
        <taxon>Bacillati</taxon>
        <taxon>Actinomycetota</taxon>
        <taxon>Actinomycetes</taxon>
        <taxon>Micrococcales</taxon>
        <taxon>Microbacteriaceae</taxon>
        <taxon>Agromyces</taxon>
    </lineage>
</organism>
<dbReference type="InterPro" id="IPR042100">
    <property type="entry name" value="Bug_dom1"/>
</dbReference>
<accession>A0ABV5SQF1</accession>
<name>A0ABV5SQF1_9MICO</name>
<evidence type="ECO:0000313" key="3">
    <source>
        <dbReference type="Proteomes" id="UP001589667"/>
    </source>
</evidence>
<evidence type="ECO:0000313" key="2">
    <source>
        <dbReference type="EMBL" id="MFB9642570.1"/>
    </source>
</evidence>
<dbReference type="Gene3D" id="3.40.190.150">
    <property type="entry name" value="Bordetella uptake gene, domain 1"/>
    <property type="match status" value="1"/>
</dbReference>
<dbReference type="RefSeq" id="WP_157422711.1">
    <property type="nucleotide sequence ID" value="NZ_BAAANI010000002.1"/>
</dbReference>
<sequence length="360" mass="36301">MRSRSGPSTSAVHFRSTSGRPALRRGLAGLGLGLAGVLALAACSTPASGDDSAGGDGEAVALESVDLIAPADPGGGWDQTARAMSQVLTDEDLVGSAPVENIGGAGGTVGLAALANEQDPATLMVTGLVMVGAVETNASASRIEDTTPIARLTEEALVLVVPADSPYETTDDLVDAILEEGAAISVTGGSAGGADHILAGMLLVEAGVDAADVPTTLNYIPNSGGGEAVTMLLGNTVQAGISGVGEFVEQIEAGELRALAVSSPERVELLADTPTLVEEGYDVELTNWRGVLAPGGISDEEKAALTELATEMHASGGWTRALEEKGWSDAFLTGGDFDDFLTSDIAEVTSTLQTIGLVSQ</sequence>
<dbReference type="PANTHER" id="PTHR42928">
    <property type="entry name" value="TRICARBOXYLATE-BINDING PROTEIN"/>
    <property type="match status" value="1"/>
</dbReference>